<gene>
    <name evidence="9" type="ORF">AGRA3207_006227</name>
</gene>
<dbReference type="Proteomes" id="UP001049518">
    <property type="component" value="Chromosome"/>
</dbReference>
<feature type="transmembrane region" description="Helical" evidence="7">
    <location>
        <begin position="231"/>
        <end position="253"/>
    </location>
</feature>
<evidence type="ECO:0000259" key="8">
    <source>
        <dbReference type="PROSITE" id="PS50156"/>
    </source>
</evidence>
<feature type="transmembrane region" description="Helical" evidence="7">
    <location>
        <begin position="600"/>
        <end position="627"/>
    </location>
</feature>
<dbReference type="SUPFAM" id="SSF82866">
    <property type="entry name" value="Multidrug efflux transporter AcrB transmembrane domain"/>
    <property type="match status" value="2"/>
</dbReference>
<dbReference type="InterPro" id="IPR004869">
    <property type="entry name" value="MMPL_dom"/>
</dbReference>
<feature type="transmembrane region" description="Helical" evidence="7">
    <location>
        <begin position="198"/>
        <end position="219"/>
    </location>
</feature>
<dbReference type="InterPro" id="IPR050545">
    <property type="entry name" value="Mycobact_MmpL"/>
</dbReference>
<dbReference type="InterPro" id="IPR000731">
    <property type="entry name" value="SSD"/>
</dbReference>
<evidence type="ECO:0000256" key="1">
    <source>
        <dbReference type="ARBA" id="ARBA00004651"/>
    </source>
</evidence>
<evidence type="ECO:0000256" key="2">
    <source>
        <dbReference type="ARBA" id="ARBA00010157"/>
    </source>
</evidence>
<feature type="transmembrane region" description="Helical" evidence="7">
    <location>
        <begin position="365"/>
        <end position="384"/>
    </location>
</feature>
<protein>
    <submittedName>
        <fullName evidence="9">MMPL family transporter</fullName>
    </submittedName>
</protein>
<evidence type="ECO:0000256" key="3">
    <source>
        <dbReference type="ARBA" id="ARBA00022475"/>
    </source>
</evidence>
<evidence type="ECO:0000256" key="4">
    <source>
        <dbReference type="ARBA" id="ARBA00022692"/>
    </source>
</evidence>
<evidence type="ECO:0000256" key="5">
    <source>
        <dbReference type="ARBA" id="ARBA00022989"/>
    </source>
</evidence>
<accession>A0ABX8R186</accession>
<comment type="similarity">
    <text evidence="2">Belongs to the resistance-nodulation-cell division (RND) (TC 2.A.6) family. MmpL subfamily.</text>
</comment>
<feature type="domain" description="SSD" evidence="8">
    <location>
        <begin position="528"/>
        <end position="658"/>
    </location>
</feature>
<keyword evidence="3" id="KW-1003">Cell membrane</keyword>
<keyword evidence="6 7" id="KW-0472">Membrane</keyword>
<evidence type="ECO:0000256" key="6">
    <source>
        <dbReference type="ARBA" id="ARBA00023136"/>
    </source>
</evidence>
<dbReference type="EMBL" id="CP059572">
    <property type="protein sequence ID" value="QXJ24824.1"/>
    <property type="molecule type" value="Genomic_DNA"/>
</dbReference>
<dbReference type="PANTHER" id="PTHR33406:SF6">
    <property type="entry name" value="MEMBRANE PROTEIN YDGH-RELATED"/>
    <property type="match status" value="1"/>
</dbReference>
<evidence type="ECO:0000313" key="9">
    <source>
        <dbReference type="EMBL" id="QXJ24824.1"/>
    </source>
</evidence>
<keyword evidence="5 7" id="KW-1133">Transmembrane helix</keyword>
<dbReference type="RefSeq" id="WP_231330725.1">
    <property type="nucleotide sequence ID" value="NZ_CP059572.1"/>
</dbReference>
<feature type="transmembrane region" description="Helical" evidence="7">
    <location>
        <begin position="301"/>
        <end position="330"/>
    </location>
</feature>
<reference evidence="9" key="1">
    <citation type="submission" date="2020-07" db="EMBL/GenBank/DDBJ databases">
        <authorList>
            <person name="Tarantini F.S."/>
            <person name="Hong K.W."/>
            <person name="Chan K.G."/>
        </authorList>
    </citation>
    <scope>NUCLEOTIDE SEQUENCE</scope>
    <source>
        <strain evidence="9">32-07</strain>
    </source>
</reference>
<feature type="transmembrane region" description="Helical" evidence="7">
    <location>
        <begin position="560"/>
        <end position="579"/>
    </location>
</feature>
<dbReference type="PROSITE" id="PS50156">
    <property type="entry name" value="SSD"/>
    <property type="match status" value="1"/>
</dbReference>
<comment type="subcellular location">
    <subcellularLocation>
        <location evidence="1">Cell membrane</location>
        <topology evidence="1">Multi-pass membrane protein</topology>
    </subcellularLocation>
</comment>
<feature type="transmembrane region" description="Helical" evidence="7">
    <location>
        <begin position="503"/>
        <end position="520"/>
    </location>
</feature>
<feature type="transmembrane region" description="Helical" evidence="7">
    <location>
        <begin position="174"/>
        <end position="191"/>
    </location>
</feature>
<dbReference type="Pfam" id="PF03176">
    <property type="entry name" value="MMPL"/>
    <property type="match status" value="2"/>
</dbReference>
<organism evidence="9 10">
    <name type="scientific">Actinomadura graeca</name>
    <dbReference type="NCBI Taxonomy" id="2750812"/>
    <lineage>
        <taxon>Bacteria</taxon>
        <taxon>Bacillati</taxon>
        <taxon>Actinomycetota</taxon>
        <taxon>Actinomycetes</taxon>
        <taxon>Streptosporangiales</taxon>
        <taxon>Thermomonosporaceae</taxon>
        <taxon>Actinomadura</taxon>
    </lineage>
</organism>
<feature type="transmembrane region" description="Helical" evidence="7">
    <location>
        <begin position="527"/>
        <end position="548"/>
    </location>
</feature>
<dbReference type="Gene3D" id="1.20.1640.10">
    <property type="entry name" value="Multidrug efflux transporter AcrB transmembrane domain"/>
    <property type="match status" value="2"/>
</dbReference>
<feature type="transmembrane region" description="Helical" evidence="7">
    <location>
        <begin position="633"/>
        <end position="658"/>
    </location>
</feature>
<name>A0ABX8R186_9ACTN</name>
<keyword evidence="10" id="KW-1185">Reference proteome</keyword>
<dbReference type="PANTHER" id="PTHR33406">
    <property type="entry name" value="MEMBRANE PROTEIN MJ1562-RELATED"/>
    <property type="match status" value="1"/>
</dbReference>
<evidence type="ECO:0000313" key="10">
    <source>
        <dbReference type="Proteomes" id="UP001049518"/>
    </source>
</evidence>
<keyword evidence="4 7" id="KW-0812">Transmembrane</keyword>
<proteinExistence type="inferred from homology"/>
<evidence type="ECO:0000256" key="7">
    <source>
        <dbReference type="SAM" id="Phobius"/>
    </source>
</evidence>
<feature type="transmembrane region" description="Helical" evidence="7">
    <location>
        <begin position="274"/>
        <end position="295"/>
    </location>
</feature>
<sequence>MLLSRKLAALPTGRLTKWAVLLLWIAIVVLAVPLAGKLSDVVEGRSTAELPRGAQSTKVEELTPRFAGGQMAPGIVAYVRDSGITAADRARAEADRRALAPVAEGRIAPAVPSRDGRALMLTIPLPDGDDLSENAGRIRDRVERDAPPGLRVRLTGPAGSALDVGDAFEKIDKLLLVITMVLVTAVLLITYRSPLLWLLPLVNAAISLQVTSAAVYLLAEHAGLYVADGMSAILNALVFGITTDYALLLLARYREELRRHADRHEAMRVALRRAAAPVIASAATVCLGLLCLLAAKMGFNYALGPIGAIGVLGGLVVVMSLLPALLVIFGRWIFWPRIPRHGDAPPAGGGVWDRVGRRVAARPRLVWIAGTAVLAGLAAGALGISTGLDREHFLTTTPASAVGERLLNAHYPGDRTRPIQVVSDSPVTAALRNVPGVADVGTPQPSTDGRLTRTDVVLTAPPDNEAARDAVKRIRAAVPHANVGAGAAGELDLDEAQAHDRRVVIPLVLGVVLLILMVLLRALVAPLLIIATVVASYFAALGGGWLLFRYAFGFPALDTQLALMGFLFMVALGVDYNLFLVSRVREEVALSDHRTGTLRALGLTGGVISSAGVVLASTFGVLAVMPITMMVQIGVLVALGVLLDTFLVRSVIVPALALDTGRRFWWPGSLSRTPSAHARPREVAHH</sequence>